<reference evidence="1" key="1">
    <citation type="submission" date="2022-02" db="EMBL/GenBank/DDBJ databases">
        <title>Plant Genome Project.</title>
        <authorList>
            <person name="Zhang R.-G."/>
        </authorList>
    </citation>
    <scope>NUCLEOTIDE SEQUENCE</scope>
    <source>
        <strain evidence="1">AT1</strain>
    </source>
</reference>
<name>A0ACC0NQX3_RHOML</name>
<proteinExistence type="predicted"/>
<protein>
    <submittedName>
        <fullName evidence="1">Uncharacterized protein</fullName>
    </submittedName>
</protein>
<organism evidence="1 2">
    <name type="scientific">Rhododendron molle</name>
    <name type="common">Chinese azalea</name>
    <name type="synonym">Azalea mollis</name>
    <dbReference type="NCBI Taxonomy" id="49168"/>
    <lineage>
        <taxon>Eukaryota</taxon>
        <taxon>Viridiplantae</taxon>
        <taxon>Streptophyta</taxon>
        <taxon>Embryophyta</taxon>
        <taxon>Tracheophyta</taxon>
        <taxon>Spermatophyta</taxon>
        <taxon>Magnoliopsida</taxon>
        <taxon>eudicotyledons</taxon>
        <taxon>Gunneridae</taxon>
        <taxon>Pentapetalae</taxon>
        <taxon>asterids</taxon>
        <taxon>Ericales</taxon>
        <taxon>Ericaceae</taxon>
        <taxon>Ericoideae</taxon>
        <taxon>Rhodoreae</taxon>
        <taxon>Rhododendron</taxon>
    </lineage>
</organism>
<comment type="caution">
    <text evidence="1">The sequence shown here is derived from an EMBL/GenBank/DDBJ whole genome shotgun (WGS) entry which is preliminary data.</text>
</comment>
<evidence type="ECO:0000313" key="1">
    <source>
        <dbReference type="EMBL" id="KAI8555306.1"/>
    </source>
</evidence>
<evidence type="ECO:0000313" key="2">
    <source>
        <dbReference type="Proteomes" id="UP001062846"/>
    </source>
</evidence>
<gene>
    <name evidence="1" type="ORF">RHMOL_Rhmol05G0164700</name>
</gene>
<keyword evidence="2" id="KW-1185">Reference proteome</keyword>
<dbReference type="EMBL" id="CM046392">
    <property type="protein sequence ID" value="KAI8555306.1"/>
    <property type="molecule type" value="Genomic_DNA"/>
</dbReference>
<sequence>MWDPWKTSGTEPEYLARSRAVTASRVLLESAFGWQWYLGDLVTRQSLGYLEFQVPGPLPPRASHTSDYTLAELERFTRPDTKLTRHLRPEMDYAAYQRDRLVRPLGVRAHREVQEQARGAAEQRRAAAEIQRGGKGRVTHRESRPVVGGPPELPWTVKVVDSSSLSPWTVVACHWSYAIQHPQPSQLRQLPRGELRHRGGRPLRKECDLHREHRLLHLQLLQDIPGAHNLPQQPKRQPGRRWHGQKSEVEGEGGEEEARSDSDDTADDPSYLQDPTENIDDDDGGGDDDDDGGGDDDDDGGDIDWFGQSEG</sequence>
<accession>A0ACC0NQX3</accession>
<dbReference type="Proteomes" id="UP001062846">
    <property type="component" value="Chromosome 5"/>
</dbReference>